<organism evidence="2 3">
    <name type="scientific">Reticulomyxa filosa</name>
    <dbReference type="NCBI Taxonomy" id="46433"/>
    <lineage>
        <taxon>Eukaryota</taxon>
        <taxon>Sar</taxon>
        <taxon>Rhizaria</taxon>
        <taxon>Retaria</taxon>
        <taxon>Foraminifera</taxon>
        <taxon>Monothalamids</taxon>
        <taxon>Reticulomyxidae</taxon>
        <taxon>Reticulomyxa</taxon>
    </lineage>
</organism>
<evidence type="ECO:0000313" key="3">
    <source>
        <dbReference type="Proteomes" id="UP000023152"/>
    </source>
</evidence>
<evidence type="ECO:0000313" key="2">
    <source>
        <dbReference type="EMBL" id="ETO21099.1"/>
    </source>
</evidence>
<accession>X6N5S1</accession>
<name>X6N5S1_RETFI</name>
<keyword evidence="3" id="KW-1185">Reference proteome</keyword>
<dbReference type="Proteomes" id="UP000023152">
    <property type="component" value="Unassembled WGS sequence"/>
</dbReference>
<keyword evidence="1" id="KW-0175">Coiled coil</keyword>
<feature type="non-terminal residue" evidence="2">
    <location>
        <position position="1"/>
    </location>
</feature>
<dbReference type="AlphaFoldDB" id="X6N5S1"/>
<comment type="caution">
    <text evidence="2">The sequence shown here is derived from an EMBL/GenBank/DDBJ whole genome shotgun (WGS) entry which is preliminary data.</text>
</comment>
<gene>
    <name evidence="2" type="ORF">RFI_16107</name>
</gene>
<feature type="coiled-coil region" evidence="1">
    <location>
        <begin position="184"/>
        <end position="229"/>
    </location>
</feature>
<reference evidence="2 3" key="1">
    <citation type="journal article" date="2013" name="Curr. Biol.">
        <title>The Genome of the Foraminiferan Reticulomyxa filosa.</title>
        <authorList>
            <person name="Glockner G."/>
            <person name="Hulsmann N."/>
            <person name="Schleicher M."/>
            <person name="Noegel A.A."/>
            <person name="Eichinger L."/>
            <person name="Gallinger C."/>
            <person name="Pawlowski J."/>
            <person name="Sierra R."/>
            <person name="Euteneuer U."/>
            <person name="Pillet L."/>
            <person name="Moustafa A."/>
            <person name="Platzer M."/>
            <person name="Groth M."/>
            <person name="Szafranski K."/>
            <person name="Schliwa M."/>
        </authorList>
    </citation>
    <scope>NUCLEOTIDE SEQUENCE [LARGE SCALE GENOMIC DNA]</scope>
</reference>
<evidence type="ECO:0000256" key="1">
    <source>
        <dbReference type="SAM" id="Coils"/>
    </source>
</evidence>
<protein>
    <submittedName>
        <fullName evidence="2">SMC domain-containing protein</fullName>
    </submittedName>
</protein>
<sequence>LNYNLAFQYFCKKNFFKKKSFLSMENLLQNTTYWRCISEYLTLYEKTCISILLSSYHRNFLFDKENRYWLLKECGREEKEIQILSKNDELEQRLKNLLEVNPYHIKQITSSSQWDEINTFNELYTSILNAARFILETDSCHYAMRLLCHDYLFHFSGDKNYFFFKIPDNFSIYKRAEHVYELSIKNTETRHEETAQTLKKKEEKLRLLVKRLQEKLRNEKSQTRQQGQEQGQEEQRLLHCTKIEKMKKDLLEKTKKDLLVIVKQIKYYRCEAQMKREKMVTLLETMAIEREELQLVFGSIKDRLQQLLAVEKNSTKTITTAK</sequence>
<proteinExistence type="predicted"/>
<dbReference type="EMBL" id="ASPP01011934">
    <property type="protein sequence ID" value="ETO21099.1"/>
    <property type="molecule type" value="Genomic_DNA"/>
</dbReference>